<evidence type="ECO:0000313" key="2">
    <source>
        <dbReference type="Proteomes" id="UP000001777"/>
    </source>
</evidence>
<sequence>MYFMGCWQVGVSGFRQVRVQKIFGEKCSAVITVFRTFFTQTRVI</sequence>
<dbReference type="RefSeq" id="YP_001542618.1">
    <property type="nucleotide sequence ID" value="NC_009965.1"/>
</dbReference>
<accession>Q50I30</accession>
<reference evidence="1 2" key="1">
    <citation type="journal article" date="2005" name="Virology">
        <title>A novel rudivirus, ARV1, of the hyperthermophilic archaeal genus Acidianus.</title>
        <authorList>
            <person name="Vestergaard G."/>
            <person name="Haring M."/>
            <person name="Peng X."/>
            <person name="Rachel R."/>
            <person name="Garrett R.A."/>
            <person name="Prangishvili D."/>
        </authorList>
    </citation>
    <scope>NUCLEOTIDE SEQUENCE</scope>
</reference>
<dbReference type="Proteomes" id="UP000001777">
    <property type="component" value="Segment"/>
</dbReference>
<dbReference type="KEGG" id="vg:5729546"/>
<organism evidence="1 2">
    <name type="scientific">Acidianus rod-shaped virus 1</name>
    <dbReference type="NCBI Taxonomy" id="309181"/>
    <lineage>
        <taxon>Viruses</taxon>
        <taxon>Adnaviria</taxon>
        <taxon>Zilligvirae</taxon>
        <taxon>Taleaviricota</taxon>
        <taxon>Tokiviricetes</taxon>
        <taxon>Ligamenvirales</taxon>
        <taxon>Rudiviridae</taxon>
        <taxon>Itarudivirus</taxon>
        <taxon>Itarudivirus pozzuoliense</taxon>
        <taxon>Itarudivirus ARV1</taxon>
    </lineage>
</organism>
<proteinExistence type="predicted"/>
<dbReference type="RefSeq" id="YP_001542658.1">
    <property type="nucleotide sequence ID" value="NC_009965.1"/>
</dbReference>
<name>Q50I30_9VIRU</name>
<keyword evidence="2" id="KW-1185">Reference proteome</keyword>
<dbReference type="EMBL" id="AJ875026">
    <property type="protein sequence ID" value="CAI44156.1"/>
    <property type="molecule type" value="Genomic_DNA"/>
</dbReference>
<dbReference type="GeneID" id="5729527"/>
<dbReference type="EMBL" id="AJ875026">
    <property type="protein sequence ID" value="CAI44196.1"/>
    <property type="molecule type" value="Genomic_DNA"/>
</dbReference>
<dbReference type="KEGG" id="vg:5729527"/>
<protein>
    <submittedName>
        <fullName evidence="1">Uncharacterized protein</fullName>
    </submittedName>
</protein>
<evidence type="ECO:0000313" key="1">
    <source>
        <dbReference type="EMBL" id="CAI44196.1"/>
    </source>
</evidence>
<dbReference type="GeneID" id="5729546"/>